<dbReference type="EC" id="2.3.-.-" evidence="4"/>
<reference evidence="5" key="1">
    <citation type="journal article" date="2019" name="Int. J. Syst. Evol. Microbiol.">
        <title>The Global Catalogue of Microorganisms (GCM) 10K type strain sequencing project: providing services to taxonomists for standard genome sequencing and annotation.</title>
        <authorList>
            <consortium name="The Broad Institute Genomics Platform"/>
            <consortium name="The Broad Institute Genome Sequencing Center for Infectious Disease"/>
            <person name="Wu L."/>
            <person name="Ma J."/>
        </authorList>
    </citation>
    <scope>NUCLEOTIDE SEQUENCE [LARGE SCALE GENOMIC DNA]</scope>
    <source>
        <strain evidence="5">KCTC 52490</strain>
    </source>
</reference>
<accession>A0ABW6AH79</accession>
<dbReference type="Gene3D" id="3.40.630.30">
    <property type="match status" value="1"/>
</dbReference>
<protein>
    <submittedName>
        <fullName evidence="4">GNAT family N-acetyltransferase</fullName>
        <ecNumber evidence="4">2.3.-.-</ecNumber>
    </submittedName>
</protein>
<gene>
    <name evidence="4" type="ORF">ACFS25_09585</name>
</gene>
<comment type="caution">
    <text evidence="4">The sequence shown here is derived from an EMBL/GenBank/DDBJ whole genome shotgun (WGS) entry which is preliminary data.</text>
</comment>
<keyword evidence="1 4" id="KW-0808">Transferase</keyword>
<sequence length="171" mass="19212">MNQAAIIPATEEDIPALDKLVNSAYRGDSSRKGWTTEADLLDGIRTSEVSLRAMFLNPNTLILKYQEADRLLGCVYLEIKGDDLYLGMLTVSPDVQTNGIGKQLLLAAEQVAIDRKCRAVTMTVITQRHELIAWYKRRGYQATGETQPFPNDPRFGIPKQPLEFIVMEKIL</sequence>
<evidence type="ECO:0000313" key="5">
    <source>
        <dbReference type="Proteomes" id="UP001597512"/>
    </source>
</evidence>
<evidence type="ECO:0000256" key="1">
    <source>
        <dbReference type="ARBA" id="ARBA00022679"/>
    </source>
</evidence>
<keyword evidence="2 4" id="KW-0012">Acyltransferase</keyword>
<feature type="domain" description="N-acetyltransferase" evidence="3">
    <location>
        <begin position="4"/>
        <end position="171"/>
    </location>
</feature>
<evidence type="ECO:0000313" key="4">
    <source>
        <dbReference type="EMBL" id="MFD2934033.1"/>
    </source>
</evidence>
<evidence type="ECO:0000259" key="3">
    <source>
        <dbReference type="PROSITE" id="PS51186"/>
    </source>
</evidence>
<dbReference type="CDD" id="cd04301">
    <property type="entry name" value="NAT_SF"/>
    <property type="match status" value="1"/>
</dbReference>
<keyword evidence="5" id="KW-1185">Reference proteome</keyword>
<dbReference type="InterPro" id="IPR050832">
    <property type="entry name" value="Bact_Acetyltransf"/>
</dbReference>
<dbReference type="RefSeq" id="WP_381499225.1">
    <property type="nucleotide sequence ID" value="NZ_JBHUOM010000002.1"/>
</dbReference>
<evidence type="ECO:0000256" key="2">
    <source>
        <dbReference type="ARBA" id="ARBA00023315"/>
    </source>
</evidence>
<dbReference type="InterPro" id="IPR016181">
    <property type="entry name" value="Acyl_CoA_acyltransferase"/>
</dbReference>
<dbReference type="GO" id="GO:0016746">
    <property type="term" value="F:acyltransferase activity"/>
    <property type="evidence" value="ECO:0007669"/>
    <property type="project" value="UniProtKB-KW"/>
</dbReference>
<dbReference type="Proteomes" id="UP001597512">
    <property type="component" value="Unassembled WGS sequence"/>
</dbReference>
<dbReference type="SUPFAM" id="SSF55729">
    <property type="entry name" value="Acyl-CoA N-acyltransferases (Nat)"/>
    <property type="match status" value="1"/>
</dbReference>
<dbReference type="PROSITE" id="PS51186">
    <property type="entry name" value="GNAT"/>
    <property type="match status" value="1"/>
</dbReference>
<dbReference type="Pfam" id="PF13673">
    <property type="entry name" value="Acetyltransf_10"/>
    <property type="match status" value="1"/>
</dbReference>
<dbReference type="PANTHER" id="PTHR43877:SF1">
    <property type="entry name" value="ACETYLTRANSFERASE"/>
    <property type="match status" value="1"/>
</dbReference>
<proteinExistence type="predicted"/>
<name>A0ABW6AH79_9BACT</name>
<organism evidence="4 5">
    <name type="scientific">Spirosoma flavum</name>
    <dbReference type="NCBI Taxonomy" id="2048557"/>
    <lineage>
        <taxon>Bacteria</taxon>
        <taxon>Pseudomonadati</taxon>
        <taxon>Bacteroidota</taxon>
        <taxon>Cytophagia</taxon>
        <taxon>Cytophagales</taxon>
        <taxon>Cytophagaceae</taxon>
        <taxon>Spirosoma</taxon>
    </lineage>
</organism>
<dbReference type="PANTHER" id="PTHR43877">
    <property type="entry name" value="AMINOALKYLPHOSPHONATE N-ACETYLTRANSFERASE-RELATED-RELATED"/>
    <property type="match status" value="1"/>
</dbReference>
<dbReference type="InterPro" id="IPR000182">
    <property type="entry name" value="GNAT_dom"/>
</dbReference>
<dbReference type="EMBL" id="JBHUOM010000002">
    <property type="protein sequence ID" value="MFD2934033.1"/>
    <property type="molecule type" value="Genomic_DNA"/>
</dbReference>